<dbReference type="InterPro" id="IPR018422">
    <property type="entry name" value="Cation/H_exchanger_CPA1"/>
</dbReference>
<keyword evidence="3 9" id="KW-0812">Transmembrane</keyword>
<keyword evidence="9" id="KW-0050">Antiport</keyword>
<feature type="transmembrane region" description="Helical" evidence="11">
    <location>
        <begin position="330"/>
        <end position="350"/>
    </location>
</feature>
<protein>
    <recommendedName>
        <fullName evidence="9">Sodium/hydrogen exchanger</fullName>
    </recommendedName>
</protein>
<sequence length="799" mass="88309">MLRAALPLLGLPLAGAGATEKPTQEPGSPGEPPPGLALFRWQWHEVEAPYLVALWILVASLAKIAPRVQAGLLDFLLFGSLISAVDPVAVLAVFEEVHVNETLFIIVFGESLLNDAVTVVLYKVCNSFVEMGSANVRATDYLKGVASLFVVSLGGAAVGLVFAFLLALTTRFTKRVRIIEPLLVFLLAYAAYLTAEMASLSAILAVTMCGLGCKKYVEANISHKSRTAVKYTMKTLASCAETVIFMLLGISAVDSSKWAWDSGLVLGTLFFILFFRALGVVLQTWVLNQFRLVPLDKIDQVVMSYGGLRGAVAFALVILLDRTKVPAKDYFVATTIVVVFFTVIVQGLTIKPLVKWLKVKRSEHHKPTLNQELHEHTFDHILAAVEDVVGHHGYHYWRDRWEQFDKKYLSQLLMRRSAYRIRDQIWDVYYRLNIRDAISFVDQGGHVLSSTGLTLPSMPSRNSMAETSVTNLLRESGSGACLDLQVIDTVRSGRDREDAAMHHLLCGGLYKPRRRYKASCSRHFISEDAQERQDKEVFQQNMKRRLESFKSTKHNICFTKSKPRPRKAGHKKKDGVANTEATNGKPPRDLGFHDTAAVILTVESEEEEDSDSSETEKEDDEGIIFVARATSEVLQEGKASGSLEVCPSPRIIPPSPTCAEKELPWKSGQGDLAVYVSSETTKIVPVDMQTGWNQSISSLESLASPPCTQAPTMTRLPPRPRAPEEPQVPLKLPLSSDPHSCFAFPPSLAKAGRSRSESSADIPQQQELQPLMGHKDHTHLSPGTANSHWCIHFNKGGRL</sequence>
<gene>
    <name evidence="15" type="primary">SLC9A5</name>
</gene>
<dbReference type="GeneID" id="110131960"/>
<evidence type="ECO:0000256" key="7">
    <source>
        <dbReference type="ARBA" id="ARBA00023136"/>
    </source>
</evidence>
<evidence type="ECO:0000256" key="2">
    <source>
        <dbReference type="ARBA" id="ARBA00022448"/>
    </source>
</evidence>
<reference evidence="15" key="2">
    <citation type="submission" date="2025-08" db="UniProtKB">
        <authorList>
            <consortium name="RefSeq"/>
        </authorList>
    </citation>
    <scope>IDENTIFICATION</scope>
    <source>
        <tissue evidence="15">Tongue muscle</tissue>
    </source>
</reference>
<keyword evidence="5" id="KW-0915">Sodium</keyword>
<dbReference type="PANTHER" id="PTHR10110:SF56">
    <property type="entry name" value="SODIUM_HYDROGEN EXCHANGER 5"/>
    <property type="match status" value="1"/>
</dbReference>
<organism evidence="14 15">
    <name type="scientific">Odocoileus virginianus</name>
    <name type="common">White-tailed deer</name>
    <dbReference type="NCBI Taxonomy" id="9874"/>
    <lineage>
        <taxon>Eukaryota</taxon>
        <taxon>Metazoa</taxon>
        <taxon>Chordata</taxon>
        <taxon>Craniata</taxon>
        <taxon>Vertebrata</taxon>
        <taxon>Euteleostomi</taxon>
        <taxon>Mammalia</taxon>
        <taxon>Eutheria</taxon>
        <taxon>Laurasiatheria</taxon>
        <taxon>Artiodactyla</taxon>
        <taxon>Ruminantia</taxon>
        <taxon>Pecora</taxon>
        <taxon>Cervidae</taxon>
        <taxon>Odocoileinae</taxon>
        <taxon>Odocoileus</taxon>
    </lineage>
</organism>
<evidence type="ECO:0000313" key="14">
    <source>
        <dbReference type="Proteomes" id="UP001652640"/>
    </source>
</evidence>
<keyword evidence="4 11" id="KW-1133">Transmembrane helix</keyword>
<evidence type="ECO:0000256" key="8">
    <source>
        <dbReference type="ARBA" id="ARBA00023201"/>
    </source>
</evidence>
<keyword evidence="8 9" id="KW-0739">Sodium transport</keyword>
<feature type="transmembrane region" description="Helical" evidence="11">
    <location>
        <begin position="189"/>
        <end position="211"/>
    </location>
</feature>
<evidence type="ECO:0000256" key="11">
    <source>
        <dbReference type="SAM" id="Phobius"/>
    </source>
</evidence>
<dbReference type="Gene3D" id="6.10.140.1330">
    <property type="match status" value="1"/>
</dbReference>
<keyword evidence="12" id="KW-0732">Signal</keyword>
<feature type="domain" description="Cation/H+ exchanger transmembrane" evidence="13">
    <location>
        <begin position="50"/>
        <end position="356"/>
    </location>
</feature>
<dbReference type="Proteomes" id="UP001652640">
    <property type="component" value="Chromosome 20"/>
</dbReference>
<feature type="transmembrane region" description="Helical" evidence="11">
    <location>
        <begin position="231"/>
        <end position="252"/>
    </location>
</feature>
<dbReference type="PANTHER" id="PTHR10110">
    <property type="entry name" value="SODIUM/HYDROGEN EXCHANGER"/>
    <property type="match status" value="1"/>
</dbReference>
<evidence type="ECO:0000256" key="12">
    <source>
        <dbReference type="SAM" id="SignalP"/>
    </source>
</evidence>
<keyword evidence="6 9" id="KW-0406">Ion transport</keyword>
<evidence type="ECO:0000256" key="10">
    <source>
        <dbReference type="SAM" id="MobiDB-lite"/>
    </source>
</evidence>
<evidence type="ECO:0000256" key="4">
    <source>
        <dbReference type="ARBA" id="ARBA00022989"/>
    </source>
</evidence>
<comment type="subcellular location">
    <subcellularLocation>
        <location evidence="1">Membrane</location>
        <topology evidence="1">Multi-pass membrane protein</topology>
    </subcellularLocation>
</comment>
<dbReference type="InterPro" id="IPR004709">
    <property type="entry name" value="NaH_exchanger"/>
</dbReference>
<dbReference type="Pfam" id="PF00999">
    <property type="entry name" value="Na_H_Exchanger"/>
    <property type="match status" value="1"/>
</dbReference>
<name>A0ABM4GVB6_ODOVR</name>
<feature type="transmembrane region" description="Helical" evidence="11">
    <location>
        <begin position="264"/>
        <end position="286"/>
    </location>
</feature>
<proteinExistence type="inferred from homology"/>
<reference evidence="14" key="1">
    <citation type="journal article" date="2022" name="J. Hered.">
        <title>A De Novo Chromosome-Level Genome Assembly of the White-Tailed Deer, Odocoileus Virginianus.</title>
        <authorList>
            <person name="London E.W."/>
            <person name="Roca A.L."/>
            <person name="Novakofski J.E."/>
            <person name="Mateus-Pinilla N.E."/>
        </authorList>
    </citation>
    <scope>NUCLEOTIDE SEQUENCE [LARGE SCALE GENOMIC DNA]</scope>
</reference>
<evidence type="ECO:0000259" key="13">
    <source>
        <dbReference type="Pfam" id="PF00999"/>
    </source>
</evidence>
<feature type="transmembrane region" description="Helical" evidence="11">
    <location>
        <begin position="298"/>
        <end position="318"/>
    </location>
</feature>
<feature type="compositionally biased region" description="Basic residues" evidence="10">
    <location>
        <begin position="561"/>
        <end position="573"/>
    </location>
</feature>
<dbReference type="InterPro" id="IPR006153">
    <property type="entry name" value="Cation/H_exchanger_TM"/>
</dbReference>
<dbReference type="RefSeq" id="XP_070307263.1">
    <property type="nucleotide sequence ID" value="XM_070451162.1"/>
</dbReference>
<keyword evidence="7 11" id="KW-0472">Membrane</keyword>
<evidence type="ECO:0000256" key="9">
    <source>
        <dbReference type="RuleBase" id="RU003722"/>
    </source>
</evidence>
<evidence type="ECO:0000256" key="5">
    <source>
        <dbReference type="ARBA" id="ARBA00023053"/>
    </source>
</evidence>
<keyword evidence="2 9" id="KW-0813">Transport</keyword>
<comment type="similarity">
    <text evidence="9">Belongs to the monovalent cation:proton antiporter 1 (CPA1) transporter (TC 2.A.36) family.</text>
</comment>
<evidence type="ECO:0000256" key="3">
    <source>
        <dbReference type="ARBA" id="ARBA00022692"/>
    </source>
</evidence>
<feature type="chain" id="PRO_5045273516" description="Sodium/hydrogen exchanger" evidence="12">
    <location>
        <begin position="17"/>
        <end position="799"/>
    </location>
</feature>
<evidence type="ECO:0000256" key="6">
    <source>
        <dbReference type="ARBA" id="ARBA00023065"/>
    </source>
</evidence>
<accession>A0ABM4GVB6</accession>
<evidence type="ECO:0000313" key="15">
    <source>
        <dbReference type="RefSeq" id="XP_070307263.1"/>
    </source>
</evidence>
<feature type="region of interest" description="Disordered" evidence="10">
    <location>
        <begin position="559"/>
        <end position="591"/>
    </location>
</feature>
<evidence type="ECO:0000256" key="1">
    <source>
        <dbReference type="ARBA" id="ARBA00004141"/>
    </source>
</evidence>
<keyword evidence="14" id="KW-1185">Reference proteome</keyword>
<feature type="signal peptide" evidence="12">
    <location>
        <begin position="1"/>
        <end position="16"/>
    </location>
</feature>
<feature type="transmembrane region" description="Helical" evidence="11">
    <location>
        <begin position="145"/>
        <end position="169"/>
    </location>
</feature>
<dbReference type="NCBIfam" id="TIGR00840">
    <property type="entry name" value="b_cpa1"/>
    <property type="match status" value="1"/>
</dbReference>